<sequence>MAKYAVTVITFVLLFISQVSAYAADIVYIPIDNRPVSLSDPLAAMKAVGMNTIVPPDELLAGRGRYGDPERLWDWLESRAQTADALVLSADSLLYGGLVPSRIHHLPQAVLEKRAANFRKLRKANPNLQIYVFSTVMRTPRLSAGGMDPAYFEEYGEQIFRYSALQDKSEQQSLTKDEQSEMASLFTAIPEPAMLDWLTRRQINYNINSQLLTLTREKVFSYFVLGLDDNDRYSRTRQELRGLLQAEPELYGATFATFPGADQLGMILLTRAVNLLKGYRPFVAAIYAPGIGKDTIPSYQGESVFISVLNHVSATGAYLIFSPERADMVLAVNTPTNGVTLEAASPVNIRAKRPETVEFVATINKQLQSTPVAVADIAFGNGADNSLMAEMAAQDIPRRLAAYSGWNTASNSIGFAIAQGLLAKEMPQSDRQNMVGLRLLDDWAYQANVRQEVKRDFIAARGIDEVHLGSGRSLVEAETTVKLKQFAAERFGAFAVPEFEARHPWDRMFEVQIVLPGR</sequence>
<evidence type="ECO:0000313" key="3">
    <source>
        <dbReference type="Proteomes" id="UP000076268"/>
    </source>
</evidence>
<evidence type="ECO:0008006" key="4">
    <source>
        <dbReference type="Google" id="ProtNLM"/>
    </source>
</evidence>
<dbReference type="AlphaFoldDB" id="A0A154BQQ7"/>
<organism evidence="2 3">
    <name type="scientific">Anaerosporomusa subterranea</name>
    <dbReference type="NCBI Taxonomy" id="1794912"/>
    <lineage>
        <taxon>Bacteria</taxon>
        <taxon>Bacillati</taxon>
        <taxon>Bacillota</taxon>
        <taxon>Negativicutes</taxon>
        <taxon>Acetonemataceae</taxon>
        <taxon>Anaerosporomusa</taxon>
    </lineage>
</organism>
<proteinExistence type="predicted"/>
<dbReference type="Pfam" id="PF13552">
    <property type="entry name" value="DUF4127"/>
    <property type="match status" value="1"/>
</dbReference>
<dbReference type="OrthoDB" id="9789552at2"/>
<dbReference type="Proteomes" id="UP000076268">
    <property type="component" value="Unassembled WGS sequence"/>
</dbReference>
<evidence type="ECO:0000256" key="1">
    <source>
        <dbReference type="SAM" id="SignalP"/>
    </source>
</evidence>
<dbReference type="RefSeq" id="WP_066241469.1">
    <property type="nucleotide sequence ID" value="NZ_LSGP01000017.1"/>
</dbReference>
<keyword evidence="3" id="KW-1185">Reference proteome</keyword>
<feature type="chain" id="PRO_5007594900" description="DUF4127 domain-containing protein" evidence="1">
    <location>
        <begin position="24"/>
        <end position="518"/>
    </location>
</feature>
<protein>
    <recommendedName>
        <fullName evidence="4">DUF4127 domain-containing protein</fullName>
    </recommendedName>
</protein>
<evidence type="ECO:0000313" key="2">
    <source>
        <dbReference type="EMBL" id="KYZ76282.1"/>
    </source>
</evidence>
<reference evidence="2 3" key="1">
    <citation type="submission" date="2016-02" db="EMBL/GenBank/DDBJ databases">
        <title>Anaerosporomusa subterraneum gen. nov., sp. nov., a spore-forming obligate anaerobe isolated from saprolite.</title>
        <authorList>
            <person name="Choi J.K."/>
            <person name="Shah M."/>
            <person name="Yee N."/>
        </authorList>
    </citation>
    <scope>NUCLEOTIDE SEQUENCE [LARGE SCALE GENOMIC DNA]</scope>
    <source>
        <strain evidence="2 3">RU4</strain>
    </source>
</reference>
<dbReference type="STRING" id="1794912.AXX12_07530"/>
<gene>
    <name evidence="2" type="ORF">AXX12_07530</name>
</gene>
<comment type="caution">
    <text evidence="2">The sequence shown here is derived from an EMBL/GenBank/DDBJ whole genome shotgun (WGS) entry which is preliminary data.</text>
</comment>
<name>A0A154BQQ7_ANASB</name>
<dbReference type="InterPro" id="IPR025394">
    <property type="entry name" value="DUF4127"/>
</dbReference>
<keyword evidence="1" id="KW-0732">Signal</keyword>
<accession>A0A154BQQ7</accession>
<feature type="signal peptide" evidence="1">
    <location>
        <begin position="1"/>
        <end position="23"/>
    </location>
</feature>
<dbReference type="EMBL" id="LSGP01000017">
    <property type="protein sequence ID" value="KYZ76282.1"/>
    <property type="molecule type" value="Genomic_DNA"/>
</dbReference>